<reference evidence="1" key="2">
    <citation type="submission" date="2021-06" db="EMBL/GenBank/DDBJ databases">
        <authorList>
            <consortium name="NCBI Pathogen Detection Project"/>
        </authorList>
    </citation>
    <scope>NUCLEOTIDE SEQUENCE</scope>
    <source>
        <strain evidence="1">Clostridioides</strain>
    </source>
</reference>
<dbReference type="RefSeq" id="WP_003426212.1">
    <property type="nucleotide sequence ID" value="NZ_AP025558.1"/>
</dbReference>
<gene>
    <name evidence="1" type="ORF">KRQ00_002544</name>
</gene>
<evidence type="ECO:0000313" key="1">
    <source>
        <dbReference type="EMBL" id="HBH2620770.1"/>
    </source>
</evidence>
<evidence type="ECO:0008006" key="3">
    <source>
        <dbReference type="Google" id="ProtNLM"/>
    </source>
</evidence>
<comment type="caution">
    <text evidence="1">The sequence shown here is derived from an EMBL/GenBank/DDBJ whole genome shotgun (WGS) entry which is preliminary data.</text>
</comment>
<protein>
    <recommendedName>
        <fullName evidence="3">Extrachromosomal origin protein</fullName>
    </recommendedName>
</protein>
<proteinExistence type="predicted"/>
<accession>A0A9P3YSP0</accession>
<name>A0A9P3YSP0_CLODI</name>
<sequence>MNVAITRILNILGDVKIVDKIVNLNSSDINSFLLSVFQSAVIKKTPQNILAAFSTNRFTSPSHFDPIAFHNLEVKLLSLSEKLGIKNLLLSPSAPLGSCSVFGCVNQNNVISALRGTETLSDPSNMIAIIIADGLKKKILRNEDAIHHATTTRVVRAQAFEGKGFYAHFGIFCIVSSGKDKGSYSCESELLIKHLNYYKDLFTNIENSKISICLRKRGGYPDRDGFFEKMTAIVKSSLPEIQITIDLNSEDNAYYKGINFKIYLHCNDDVIEIADGGFVNWISEMTGNKKNRCLISGIGIDRLLTLEE</sequence>
<dbReference type="Proteomes" id="UP000879542">
    <property type="component" value="Unassembled WGS sequence"/>
</dbReference>
<organism evidence="1 2">
    <name type="scientific">Clostridioides difficile</name>
    <name type="common">Peptoclostridium difficile</name>
    <dbReference type="NCBI Taxonomy" id="1496"/>
    <lineage>
        <taxon>Bacteria</taxon>
        <taxon>Bacillati</taxon>
        <taxon>Bacillota</taxon>
        <taxon>Clostridia</taxon>
        <taxon>Peptostreptococcales</taxon>
        <taxon>Peptostreptococcaceae</taxon>
        <taxon>Clostridioides</taxon>
    </lineage>
</organism>
<dbReference type="AlphaFoldDB" id="A0A9P3YSP0"/>
<dbReference type="EMBL" id="DAEQIJ010000012">
    <property type="protein sequence ID" value="HBH2620770.1"/>
    <property type="molecule type" value="Genomic_DNA"/>
</dbReference>
<evidence type="ECO:0000313" key="2">
    <source>
        <dbReference type="Proteomes" id="UP000879542"/>
    </source>
</evidence>
<reference evidence="1" key="1">
    <citation type="journal article" date="2018" name="Genome Biol.">
        <title>SKESA: strategic k-mer extension for scrupulous assemblies.</title>
        <authorList>
            <person name="Souvorov A."/>
            <person name="Agarwala R."/>
            <person name="Lipman D.J."/>
        </authorList>
    </citation>
    <scope>NUCLEOTIDE SEQUENCE</scope>
    <source>
        <strain evidence="1">Clostridioides</strain>
    </source>
</reference>